<dbReference type="Gene3D" id="1.10.486.10">
    <property type="entry name" value="PCRA, domain 4"/>
    <property type="match status" value="1"/>
</dbReference>
<feature type="binding site" evidence="14">
    <location>
        <begin position="39"/>
        <end position="46"/>
    </location>
    <ligand>
        <name>ATP</name>
        <dbReference type="ChEBI" id="CHEBI:30616"/>
    </ligand>
</feature>
<dbReference type="Gene3D" id="3.40.50.300">
    <property type="entry name" value="P-loop containing nucleotide triphosphate hydrolases"/>
    <property type="match status" value="4"/>
</dbReference>
<feature type="domain" description="UvrD-like helicase C-terminal" evidence="17">
    <location>
        <begin position="528"/>
        <end position="820"/>
    </location>
</feature>
<evidence type="ECO:0000256" key="14">
    <source>
        <dbReference type="PROSITE-ProRule" id="PRU00560"/>
    </source>
</evidence>
<dbReference type="EC" id="5.6.2.4" evidence="12"/>
<keyword evidence="9" id="KW-0234">DNA repair</keyword>
<evidence type="ECO:0000256" key="6">
    <source>
        <dbReference type="ARBA" id="ARBA00022839"/>
    </source>
</evidence>
<evidence type="ECO:0000259" key="16">
    <source>
        <dbReference type="PROSITE" id="PS51198"/>
    </source>
</evidence>
<evidence type="ECO:0000256" key="1">
    <source>
        <dbReference type="ARBA" id="ARBA00022722"/>
    </source>
</evidence>
<keyword evidence="4 14" id="KW-0378">Hydrolase</keyword>
<gene>
    <name evidence="19" type="ORF">ABNG02_13985</name>
    <name evidence="18" type="ORF">GCM10008994_15350</name>
</gene>
<evidence type="ECO:0000256" key="2">
    <source>
        <dbReference type="ARBA" id="ARBA00022741"/>
    </source>
</evidence>
<keyword evidence="6" id="KW-0269">Exonuclease</keyword>
<reference evidence="18" key="2">
    <citation type="submission" date="2023-12" db="EMBL/GenBank/DDBJ databases">
        <authorList>
            <person name="Sun Q."/>
            <person name="Inoue M."/>
        </authorList>
    </citation>
    <scope>NUCLEOTIDE SEQUENCE</scope>
    <source>
        <strain evidence="18">JCM 14265</strain>
    </source>
</reference>
<dbReference type="SUPFAM" id="SSF52540">
    <property type="entry name" value="P-loop containing nucleoside triphosphate hydrolases"/>
    <property type="match status" value="1"/>
</dbReference>
<name>A0AAV3STT3_9EURY</name>
<evidence type="ECO:0000256" key="9">
    <source>
        <dbReference type="ARBA" id="ARBA00023204"/>
    </source>
</evidence>
<evidence type="ECO:0000313" key="20">
    <source>
        <dbReference type="Proteomes" id="UP001501425"/>
    </source>
</evidence>
<proteinExistence type="predicted"/>
<dbReference type="PROSITE" id="PS51217">
    <property type="entry name" value="UVRD_HELICASE_CTER"/>
    <property type="match status" value="1"/>
</dbReference>
<dbReference type="Proteomes" id="UP001501425">
    <property type="component" value="Unassembled WGS sequence"/>
</dbReference>
<dbReference type="InterPro" id="IPR011335">
    <property type="entry name" value="Restrct_endonuc-II-like"/>
</dbReference>
<dbReference type="InterPro" id="IPR027417">
    <property type="entry name" value="P-loop_NTPase"/>
</dbReference>
<evidence type="ECO:0000256" key="7">
    <source>
        <dbReference type="ARBA" id="ARBA00022840"/>
    </source>
</evidence>
<evidence type="ECO:0000313" key="18">
    <source>
        <dbReference type="EMBL" id="GAA0541203.1"/>
    </source>
</evidence>
<dbReference type="PANTHER" id="PTHR11070:SF48">
    <property type="entry name" value="ATP-DEPENDENT HELICASE_NUCLEASE SUBUNIT A"/>
    <property type="match status" value="1"/>
</dbReference>
<comment type="caution">
    <text evidence="18">The sequence shown here is derived from an EMBL/GenBank/DDBJ whole genome shotgun (WGS) entry which is preliminary data.</text>
</comment>
<keyword evidence="10" id="KW-0413">Isomerase</keyword>
<protein>
    <recommendedName>
        <fullName evidence="12">DNA 3'-5' helicase</fullName>
        <ecNumber evidence="12">5.6.2.4</ecNumber>
    </recommendedName>
</protein>
<dbReference type="SUPFAM" id="SSF52980">
    <property type="entry name" value="Restriction endonuclease-like"/>
    <property type="match status" value="1"/>
</dbReference>
<dbReference type="InterPro" id="IPR011604">
    <property type="entry name" value="PDDEXK-like_dom_sf"/>
</dbReference>
<dbReference type="InterPro" id="IPR014017">
    <property type="entry name" value="DNA_helicase_UvrD-like_C"/>
</dbReference>
<keyword evidence="8" id="KW-0238">DNA-binding</keyword>
<dbReference type="GO" id="GO:0005524">
    <property type="term" value="F:ATP binding"/>
    <property type="evidence" value="ECO:0007669"/>
    <property type="project" value="UniProtKB-UniRule"/>
</dbReference>
<dbReference type="InterPro" id="IPR014016">
    <property type="entry name" value="UvrD-like_ATP-bd"/>
</dbReference>
<evidence type="ECO:0000256" key="10">
    <source>
        <dbReference type="ARBA" id="ARBA00023235"/>
    </source>
</evidence>
<dbReference type="PANTHER" id="PTHR11070">
    <property type="entry name" value="UVRD / RECB / PCRA DNA HELICASE FAMILY MEMBER"/>
    <property type="match status" value="1"/>
</dbReference>
<keyword evidence="5 14" id="KW-0347">Helicase</keyword>
<dbReference type="Proteomes" id="UP001567571">
    <property type="component" value="Unassembled WGS sequence"/>
</dbReference>
<keyword evidence="7 14" id="KW-0067">ATP-binding</keyword>
<dbReference type="Pfam" id="PF00580">
    <property type="entry name" value="UvrD-helicase"/>
    <property type="match status" value="1"/>
</dbReference>
<comment type="catalytic activity">
    <reaction evidence="13">
        <text>ATP + H2O = ADP + phosphate + H(+)</text>
        <dbReference type="Rhea" id="RHEA:13065"/>
        <dbReference type="ChEBI" id="CHEBI:15377"/>
        <dbReference type="ChEBI" id="CHEBI:15378"/>
        <dbReference type="ChEBI" id="CHEBI:30616"/>
        <dbReference type="ChEBI" id="CHEBI:43474"/>
        <dbReference type="ChEBI" id="CHEBI:456216"/>
        <dbReference type="EC" id="5.6.2.4"/>
    </reaction>
</comment>
<feature type="domain" description="UvrD-like helicase ATP-binding" evidence="16">
    <location>
        <begin position="18"/>
        <end position="499"/>
    </location>
</feature>
<feature type="region of interest" description="Disordered" evidence="15">
    <location>
        <begin position="1"/>
        <end position="26"/>
    </location>
</feature>
<dbReference type="GO" id="GO:0005829">
    <property type="term" value="C:cytosol"/>
    <property type="evidence" value="ECO:0007669"/>
    <property type="project" value="TreeGrafter"/>
</dbReference>
<dbReference type="RefSeq" id="WP_343778013.1">
    <property type="nucleotide sequence ID" value="NZ_BAAADQ010000006.1"/>
</dbReference>
<dbReference type="GO" id="GO:0033202">
    <property type="term" value="C:DNA helicase complex"/>
    <property type="evidence" value="ECO:0007669"/>
    <property type="project" value="TreeGrafter"/>
</dbReference>
<dbReference type="Pfam" id="PF12705">
    <property type="entry name" value="PDDEXK_1"/>
    <property type="match status" value="1"/>
</dbReference>
<evidence type="ECO:0000256" key="11">
    <source>
        <dbReference type="ARBA" id="ARBA00034617"/>
    </source>
</evidence>
<comment type="catalytic activity">
    <reaction evidence="11">
        <text>Couples ATP hydrolysis with the unwinding of duplex DNA by translocating in the 3'-5' direction.</text>
        <dbReference type="EC" id="5.6.2.4"/>
    </reaction>
</comment>
<dbReference type="EMBL" id="BAAADQ010000006">
    <property type="protein sequence ID" value="GAA0541203.1"/>
    <property type="molecule type" value="Genomic_DNA"/>
</dbReference>
<keyword evidence="2 14" id="KW-0547">Nucleotide-binding</keyword>
<evidence type="ECO:0000256" key="15">
    <source>
        <dbReference type="SAM" id="MobiDB-lite"/>
    </source>
</evidence>
<dbReference type="GO" id="GO:0000725">
    <property type="term" value="P:recombinational repair"/>
    <property type="evidence" value="ECO:0007669"/>
    <property type="project" value="TreeGrafter"/>
</dbReference>
<dbReference type="InterPro" id="IPR000212">
    <property type="entry name" value="DNA_helicase_UvrD/REP"/>
</dbReference>
<keyword evidence="21" id="KW-1185">Reference proteome</keyword>
<dbReference type="GO" id="GO:0003677">
    <property type="term" value="F:DNA binding"/>
    <property type="evidence" value="ECO:0007669"/>
    <property type="project" value="UniProtKB-KW"/>
</dbReference>
<dbReference type="InterPro" id="IPR038726">
    <property type="entry name" value="PDDEXK_AddAB-type"/>
</dbReference>
<accession>A0AAV3STT3</accession>
<evidence type="ECO:0000313" key="21">
    <source>
        <dbReference type="Proteomes" id="UP001567571"/>
    </source>
</evidence>
<feature type="compositionally biased region" description="Low complexity" evidence="15">
    <location>
        <begin position="1"/>
        <end position="10"/>
    </location>
</feature>
<keyword evidence="1" id="KW-0540">Nuclease</keyword>
<keyword evidence="3" id="KW-0227">DNA damage</keyword>
<dbReference type="PROSITE" id="PS51198">
    <property type="entry name" value="UVRD_HELICASE_ATP_BIND"/>
    <property type="match status" value="1"/>
</dbReference>
<dbReference type="GO" id="GO:0043138">
    <property type="term" value="F:3'-5' DNA helicase activity"/>
    <property type="evidence" value="ECO:0007669"/>
    <property type="project" value="UniProtKB-EC"/>
</dbReference>
<dbReference type="GO" id="GO:0004527">
    <property type="term" value="F:exonuclease activity"/>
    <property type="evidence" value="ECO:0007669"/>
    <property type="project" value="UniProtKB-KW"/>
</dbReference>
<reference evidence="18" key="1">
    <citation type="journal article" date="2014" name="Int. J. Syst. Evol. Microbiol.">
        <title>Complete genome sequence of Corynebacterium casei LMG S-19264T (=DSM 44701T), isolated from a smear-ripened cheese.</title>
        <authorList>
            <consortium name="US DOE Joint Genome Institute (JGI-PGF)"/>
            <person name="Walter F."/>
            <person name="Albersmeier A."/>
            <person name="Kalinowski J."/>
            <person name="Ruckert C."/>
        </authorList>
    </citation>
    <scope>NUCLEOTIDE SEQUENCE</scope>
    <source>
        <strain evidence="18">JCM 14265</strain>
    </source>
</reference>
<dbReference type="Gene3D" id="3.90.320.10">
    <property type="match status" value="1"/>
</dbReference>
<evidence type="ECO:0000259" key="17">
    <source>
        <dbReference type="PROSITE" id="PS51217"/>
    </source>
</evidence>
<evidence type="ECO:0000256" key="8">
    <source>
        <dbReference type="ARBA" id="ARBA00023125"/>
    </source>
</evidence>
<dbReference type="EMBL" id="JBEDNW010000008">
    <property type="protein sequence ID" value="MEZ3168436.1"/>
    <property type="molecule type" value="Genomic_DNA"/>
</dbReference>
<evidence type="ECO:0000256" key="13">
    <source>
        <dbReference type="ARBA" id="ARBA00048988"/>
    </source>
</evidence>
<reference evidence="19 21" key="3">
    <citation type="submission" date="2024-06" db="EMBL/GenBank/DDBJ databases">
        <title>Halorubrum miltondacostae sp. nov., a potential PHA producer isolated from an inland solar saltern in Rio Maior, Portugal.</title>
        <authorList>
            <person name="Albuquerque L."/>
            <person name="Viver T."/>
            <person name="Barroso C."/>
            <person name="Claudino R."/>
            <person name="Galvan M."/>
            <person name="Simoes G."/>
            <person name="Lobo Da Cunha A."/>
            <person name="Egas C."/>
        </authorList>
    </citation>
    <scope>NUCLEOTIDE SEQUENCE [LARGE SCALE GENOMIC DNA]</scope>
    <source>
        <strain evidence="19 21">DSM 18646</strain>
    </source>
</reference>
<evidence type="ECO:0000256" key="12">
    <source>
        <dbReference type="ARBA" id="ARBA00034808"/>
    </source>
</evidence>
<dbReference type="AlphaFoldDB" id="A0AAV3STT3"/>
<evidence type="ECO:0000256" key="4">
    <source>
        <dbReference type="ARBA" id="ARBA00022801"/>
    </source>
</evidence>
<sequence>MTGIDDTSASTDDEDEEELSPTTEQEEALELDQNIAITAGAGTGKTTTLTLRYLEMLESDPDIGPENIATITFTNDAANEMQERIREEVAERLSAAPESDEYDYSRWRSIKDELENGYIHTIHGFCSRLLREYVVEAPVQPEFDTLDEADAKVLMQEVVRKTIDARWEANEDIRRLARLWSRDSLEQVLVGLLESRPRSTEWATRWEGSTIDEYLDHIWSTFYPIDRGTAEELLKEESVQEAIHTICGLHDEEFEIDPDDKGMQFMKDVTRVVRDTSVHTNDADGYHWQRALDSLCDHLTSNSGERYTGRQRFRYRGSKSNWSAHEEEQEQLDAAVSALLDGLNPEERDFIGGLDTEWNSSHYVLSLARLYSTVLDEYTQTKSEQNALDYHDLIQTCIDFLNADDRLCEQVQSQFEYVMVDEMQDTDQLQWELIKLLTAGDTDDFDAQNVFLVGDEKQSIYRFRGADVTTFGSAREDLAAANPDDVETTKQLRGNFRTIQETREFLNALFDEVFEPMDDEYRDYEAKPQALTDERRQGRDVTGSVEYLLVPDDDVPELHGTDYLNQTPRFAGHGERESHALASRLTSLLDDPPEVYDDDEECLRPAKPEDITILLRARTRLKEHERALDAYGIPYTVVSGTGFWDAPEITALVNLFTFFENPDDDIALYGVLRSPLFGFPDEDLARLHSEDQPLWTALQTAEDDLGDAARLLDEWRQIAAVNDDVTADTTVPWGTLLSRIIDDTGYIASVGADERPRQAAVNINKFREQVRAWEEGGVKTVSELLTRIDRRKEIESHADEATIPEDADGVQIRTIHSAKGLEFPIVAIPEVGTEFNFQGDVDEYGKVYLDELDVGDGESEPVLGLKAPSADDPYEHQNTLARTRLQEEVRMQERAELKRLLYVAATRARDHLLFSGVHSTDADEEDGLGLGDPNDAADARYWRDWLRPILLEDEDGDAGHILRQLSVGAEHTTTIRGSEYTVRIPTAPVHDWDASAATERDYPQIDIPAPELSTPPTSITATNFAKALSPDDTAIYTDELEEDAASLETDGLQANHLGTIVHKLCELRPARDRWRSIAARLGSTLDDTVTEGDLDRIEEYTERCLQFRDGVADDELPTTIHEELSVVTRLEAGRIVGDIDLLLVTPDSYHVIDYKTNDTSQRSVDDLAEKYWPQLEVYAAALYQNDDSRIVHTTLYFADADEHRTTTHDMLSLDILGDDLNTQLEELTQSDGAAVRGESSNF</sequence>
<dbReference type="Pfam" id="PF13361">
    <property type="entry name" value="UvrD_C"/>
    <property type="match status" value="1"/>
</dbReference>
<evidence type="ECO:0000256" key="3">
    <source>
        <dbReference type="ARBA" id="ARBA00022763"/>
    </source>
</evidence>
<feature type="compositionally biased region" description="Acidic residues" evidence="15">
    <location>
        <begin position="11"/>
        <end position="26"/>
    </location>
</feature>
<evidence type="ECO:0000313" key="19">
    <source>
        <dbReference type="EMBL" id="MEZ3168436.1"/>
    </source>
</evidence>
<evidence type="ECO:0000256" key="5">
    <source>
        <dbReference type="ARBA" id="ARBA00022806"/>
    </source>
</evidence>
<organism evidence="18 20">
    <name type="scientific">Halorubrum ejinorense</name>
    <dbReference type="NCBI Taxonomy" id="425309"/>
    <lineage>
        <taxon>Archaea</taxon>
        <taxon>Methanobacteriati</taxon>
        <taxon>Methanobacteriota</taxon>
        <taxon>Stenosarchaea group</taxon>
        <taxon>Halobacteria</taxon>
        <taxon>Halobacteriales</taxon>
        <taxon>Haloferacaceae</taxon>
        <taxon>Halorubrum</taxon>
    </lineage>
</organism>